<evidence type="ECO:0008006" key="3">
    <source>
        <dbReference type="Google" id="ProtNLM"/>
    </source>
</evidence>
<sequence length="202" mass="22544">MGTSFDHPKARGTLRVLQLAHARWQDVFSRLDGMKFDDLNGREEVAYLIRGPAVEFLMWARGLDDFCRGMPERRNGKLVPTQPPLAGYESARVQVAGLVDGARYATHREVHQLLALMEPKGAMKFPILPLAFDHFGGVQWLHDAHLPPANEERSGQLPLRQAYVDNLAGQKVGPTLDDLRAWFEGQLPWREGSSAGAPGPQR</sequence>
<gene>
    <name evidence="1" type="ORF">GCM10023214_45810</name>
</gene>
<name>A0ABP9QXQ6_9PSEU</name>
<keyword evidence="2" id="KW-1185">Reference proteome</keyword>
<evidence type="ECO:0000313" key="2">
    <source>
        <dbReference type="Proteomes" id="UP001500192"/>
    </source>
</evidence>
<proteinExistence type="predicted"/>
<evidence type="ECO:0000313" key="1">
    <source>
        <dbReference type="EMBL" id="GAA5169121.1"/>
    </source>
</evidence>
<protein>
    <recommendedName>
        <fullName evidence="3">DUF5753 domain-containing protein</fullName>
    </recommendedName>
</protein>
<accession>A0ABP9QXQ6</accession>
<comment type="caution">
    <text evidence="1">The sequence shown here is derived from an EMBL/GenBank/DDBJ whole genome shotgun (WGS) entry which is preliminary data.</text>
</comment>
<dbReference type="EMBL" id="BAABIB010000084">
    <property type="protein sequence ID" value="GAA5169121.1"/>
    <property type="molecule type" value="Genomic_DNA"/>
</dbReference>
<dbReference type="Proteomes" id="UP001500192">
    <property type="component" value="Unassembled WGS sequence"/>
</dbReference>
<reference evidence="2" key="1">
    <citation type="journal article" date="2019" name="Int. J. Syst. Evol. Microbiol.">
        <title>The Global Catalogue of Microorganisms (GCM) 10K type strain sequencing project: providing services to taxonomists for standard genome sequencing and annotation.</title>
        <authorList>
            <consortium name="The Broad Institute Genomics Platform"/>
            <consortium name="The Broad Institute Genome Sequencing Center for Infectious Disease"/>
            <person name="Wu L."/>
            <person name="Ma J."/>
        </authorList>
    </citation>
    <scope>NUCLEOTIDE SEQUENCE [LARGE SCALE GENOMIC DNA]</scope>
    <source>
        <strain evidence="2">JCM 18054</strain>
    </source>
</reference>
<organism evidence="1 2">
    <name type="scientific">Amycolatopsis dongchuanensis</name>
    <dbReference type="NCBI Taxonomy" id="1070866"/>
    <lineage>
        <taxon>Bacteria</taxon>
        <taxon>Bacillati</taxon>
        <taxon>Actinomycetota</taxon>
        <taxon>Actinomycetes</taxon>
        <taxon>Pseudonocardiales</taxon>
        <taxon>Pseudonocardiaceae</taxon>
        <taxon>Amycolatopsis</taxon>
    </lineage>
</organism>
<dbReference type="RefSeq" id="WP_346054861.1">
    <property type="nucleotide sequence ID" value="NZ_BAABIB010000084.1"/>
</dbReference>